<protein>
    <submittedName>
        <fullName evidence="2">Uncharacterized protein</fullName>
    </submittedName>
</protein>
<keyword evidence="3" id="KW-1185">Reference proteome</keyword>
<dbReference type="AlphaFoldDB" id="A0A3Q7GY80"/>
<dbReference type="RefSeq" id="XP_019070100.1">
    <property type="nucleotide sequence ID" value="XM_019214555.3"/>
</dbReference>
<dbReference type="Proteomes" id="UP000004994">
    <property type="component" value="Chromosome 6"/>
</dbReference>
<gene>
    <name evidence="2" type="primary">LOC101262126</name>
</gene>
<dbReference type="EnsemblPlants" id="Solyc06g069350.2.1">
    <property type="protein sequence ID" value="Solyc06g069350.2.1"/>
    <property type="gene ID" value="Solyc06g069350.2"/>
</dbReference>
<evidence type="ECO:0000313" key="3">
    <source>
        <dbReference type="Proteomes" id="UP000004994"/>
    </source>
</evidence>
<feature type="compositionally biased region" description="Low complexity" evidence="1">
    <location>
        <begin position="72"/>
        <end position="87"/>
    </location>
</feature>
<dbReference type="RefSeq" id="XP_069155494.1">
    <property type="nucleotide sequence ID" value="XM_069299393.1"/>
</dbReference>
<dbReference type="Gramene" id="Solyc06g069350.2.1">
    <property type="protein sequence ID" value="Solyc06g069350.2.1"/>
    <property type="gene ID" value="Solyc06g069350.2"/>
</dbReference>
<reference evidence="2" key="2">
    <citation type="submission" date="2019-01" db="UniProtKB">
        <authorList>
            <consortium name="EnsemblPlants"/>
        </authorList>
    </citation>
    <scope>IDENTIFICATION</scope>
    <source>
        <strain evidence="2">cv. Heinz 1706</strain>
    </source>
</reference>
<dbReference type="RefSeq" id="XP_010322600.1">
    <property type="nucleotide sequence ID" value="XM_010324298.4"/>
</dbReference>
<dbReference type="GeneID" id="101262126"/>
<feature type="region of interest" description="Disordered" evidence="1">
    <location>
        <begin position="52"/>
        <end position="88"/>
    </location>
</feature>
<dbReference type="RefSeq" id="XP_069155493.1">
    <property type="nucleotide sequence ID" value="XM_069299392.1"/>
</dbReference>
<sequence length="102" mass="11658">MDKLESDMKKKDIEKFKKYEIEGNKYLIPTCFSDKTISGGNIFDVKTTKDGETSKVSRFPGHQSYANFNDGSSSASTPNSTSETPSNVRKRKYFPMRFSYLF</sequence>
<dbReference type="RefSeq" id="XP_025887428.1">
    <property type="nucleotide sequence ID" value="XM_026031643.2"/>
</dbReference>
<organism evidence="2">
    <name type="scientific">Solanum lycopersicum</name>
    <name type="common">Tomato</name>
    <name type="synonym">Lycopersicon esculentum</name>
    <dbReference type="NCBI Taxonomy" id="4081"/>
    <lineage>
        <taxon>Eukaryota</taxon>
        <taxon>Viridiplantae</taxon>
        <taxon>Streptophyta</taxon>
        <taxon>Embryophyta</taxon>
        <taxon>Tracheophyta</taxon>
        <taxon>Spermatophyta</taxon>
        <taxon>Magnoliopsida</taxon>
        <taxon>eudicotyledons</taxon>
        <taxon>Gunneridae</taxon>
        <taxon>Pentapetalae</taxon>
        <taxon>asterids</taxon>
        <taxon>lamiids</taxon>
        <taxon>Solanales</taxon>
        <taxon>Solanaceae</taxon>
        <taxon>Solanoideae</taxon>
        <taxon>Solaneae</taxon>
        <taxon>Solanum</taxon>
        <taxon>Solanum subgen. Lycopersicon</taxon>
    </lineage>
</organism>
<accession>A0A3Q7GY80</accession>
<dbReference type="RefSeq" id="XP_019070105.1">
    <property type="nucleotide sequence ID" value="XM_019214560.3"/>
</dbReference>
<dbReference type="PaxDb" id="4081-Solyc06g069350.1.1"/>
<dbReference type="RefSeq" id="XP_019070103.1">
    <property type="nucleotide sequence ID" value="XM_019214558.3"/>
</dbReference>
<dbReference type="InParanoid" id="A0A3Q7GY80"/>
<dbReference type="PANTHER" id="PTHR36078:SF2">
    <property type="entry name" value="OS09G0473966 PROTEIN"/>
    <property type="match status" value="1"/>
</dbReference>
<name>A0A3Q7GY80_SOLLC</name>
<dbReference type="OrthoDB" id="1669448at2759"/>
<reference evidence="2" key="1">
    <citation type="journal article" date="2012" name="Nature">
        <title>The tomato genome sequence provides insights into fleshy fruit evolution.</title>
        <authorList>
            <consortium name="Tomato Genome Consortium"/>
        </authorList>
    </citation>
    <scope>NUCLEOTIDE SEQUENCE [LARGE SCALE GENOMIC DNA]</scope>
    <source>
        <strain evidence="2">cv. Heinz 1706</strain>
    </source>
</reference>
<evidence type="ECO:0000313" key="2">
    <source>
        <dbReference type="EnsemblPlants" id="Solyc06g069350.2.1"/>
    </source>
</evidence>
<dbReference type="RefSeq" id="XP_010322601.1">
    <property type="nucleotide sequence ID" value="XM_010324299.4"/>
</dbReference>
<dbReference type="RefSeq" id="XP_019070101.1">
    <property type="nucleotide sequence ID" value="XM_019214556.3"/>
</dbReference>
<dbReference type="RefSeq" id="XP_019070102.1">
    <property type="nucleotide sequence ID" value="XM_019214557.3"/>
</dbReference>
<proteinExistence type="predicted"/>
<dbReference type="PANTHER" id="PTHR36078">
    <property type="entry name" value="BNACNNG21220D PROTEIN"/>
    <property type="match status" value="1"/>
</dbReference>
<evidence type="ECO:0000256" key="1">
    <source>
        <dbReference type="SAM" id="MobiDB-lite"/>
    </source>
</evidence>